<gene>
    <name evidence="3" type="ORF">TCMB3V08_LOCUS6295</name>
</gene>
<dbReference type="SMART" id="SM00192">
    <property type="entry name" value="LDLa"/>
    <property type="match status" value="1"/>
</dbReference>
<dbReference type="EMBL" id="OE181767">
    <property type="protein sequence ID" value="CAD7573663.1"/>
    <property type="molecule type" value="Genomic_DNA"/>
</dbReference>
<dbReference type="SUPFAM" id="SSF57424">
    <property type="entry name" value="LDL receptor-like module"/>
    <property type="match status" value="1"/>
</dbReference>
<feature type="disulfide bond" evidence="2">
    <location>
        <begin position="24"/>
        <end position="39"/>
    </location>
</feature>
<comment type="caution">
    <text evidence="2">Lacks conserved residue(s) required for the propagation of feature annotation.</text>
</comment>
<reference evidence="3" key="1">
    <citation type="submission" date="2020-11" db="EMBL/GenBank/DDBJ databases">
        <authorList>
            <person name="Tran Van P."/>
        </authorList>
    </citation>
    <scope>NUCLEOTIDE SEQUENCE</scope>
</reference>
<keyword evidence="1 2" id="KW-1015">Disulfide bond</keyword>
<dbReference type="CDD" id="cd00112">
    <property type="entry name" value="LDLa"/>
    <property type="match status" value="1"/>
</dbReference>
<dbReference type="AlphaFoldDB" id="A0A7R9P8N2"/>
<dbReference type="InterPro" id="IPR036055">
    <property type="entry name" value="LDL_receptor-like_sf"/>
</dbReference>
<dbReference type="Pfam" id="PF00057">
    <property type="entry name" value="Ldl_recept_a"/>
    <property type="match status" value="1"/>
</dbReference>
<sequence>MRRCPVLRSFQCMYGACVSKTVVCDGKLDCADGSDESHCGHENDSCNWISRFKQRRGLMFNKLAGESSAVDTKATDLRHILFDKCKGRVSPLPPLVATVPYSLLIWVFQAGVGYLKQLMQRYVRLMGAGEGVKLIIYILQNGGESPDHKEDLFVPVGECVEASVWIDLWEPPLLGSSLLSLCSRCDVAHIYGYCLYCLARSLSVFGHLLWILLLVDYQLHEYGWAVVSRKHHCCYDFGKEQNIEWNKVKLDFKTLEIS</sequence>
<dbReference type="PROSITE" id="PS01209">
    <property type="entry name" value="LDLRA_1"/>
    <property type="match status" value="1"/>
</dbReference>
<name>A0A7R9P8N2_TIMCA</name>
<evidence type="ECO:0000256" key="2">
    <source>
        <dbReference type="PROSITE-ProRule" id="PRU00124"/>
    </source>
</evidence>
<protein>
    <submittedName>
        <fullName evidence="3">(California timema) hypothetical protein</fullName>
    </submittedName>
</protein>
<evidence type="ECO:0000313" key="3">
    <source>
        <dbReference type="EMBL" id="CAD7573663.1"/>
    </source>
</evidence>
<dbReference type="InterPro" id="IPR002172">
    <property type="entry name" value="LDrepeatLR_classA_rpt"/>
</dbReference>
<dbReference type="PROSITE" id="PS50068">
    <property type="entry name" value="LDLRA_2"/>
    <property type="match status" value="1"/>
</dbReference>
<dbReference type="Gene3D" id="4.10.400.10">
    <property type="entry name" value="Low-density Lipoprotein Receptor"/>
    <property type="match status" value="1"/>
</dbReference>
<evidence type="ECO:0000256" key="1">
    <source>
        <dbReference type="ARBA" id="ARBA00023157"/>
    </source>
</evidence>
<accession>A0A7R9P8N2</accession>
<feature type="disulfide bond" evidence="2">
    <location>
        <begin position="12"/>
        <end position="30"/>
    </location>
</feature>
<dbReference type="InterPro" id="IPR023415">
    <property type="entry name" value="LDLR_class-A_CS"/>
</dbReference>
<proteinExistence type="predicted"/>
<organism evidence="3">
    <name type="scientific">Timema californicum</name>
    <name type="common">California timema</name>
    <name type="synonym">Walking stick</name>
    <dbReference type="NCBI Taxonomy" id="61474"/>
    <lineage>
        <taxon>Eukaryota</taxon>
        <taxon>Metazoa</taxon>
        <taxon>Ecdysozoa</taxon>
        <taxon>Arthropoda</taxon>
        <taxon>Hexapoda</taxon>
        <taxon>Insecta</taxon>
        <taxon>Pterygota</taxon>
        <taxon>Neoptera</taxon>
        <taxon>Polyneoptera</taxon>
        <taxon>Phasmatodea</taxon>
        <taxon>Timematodea</taxon>
        <taxon>Timematoidea</taxon>
        <taxon>Timematidae</taxon>
        <taxon>Timema</taxon>
    </lineage>
</organism>